<sequence length="92" mass="10263">MSEGRNGEVHGKRLPDVTYELSAFSDGHQVAHPFIHRDGSPLIRERALYATSSELLSAYETPDGTLVCSMTDIDRFIDAVGMRRIDTNPDKQ</sequence>
<gene>
    <name evidence="1" type="ORF">SAMN05444167_0968</name>
</gene>
<organism evidence="1 2">
    <name type="scientific">Terriglobus roseus</name>
    <dbReference type="NCBI Taxonomy" id="392734"/>
    <lineage>
        <taxon>Bacteria</taxon>
        <taxon>Pseudomonadati</taxon>
        <taxon>Acidobacteriota</taxon>
        <taxon>Terriglobia</taxon>
        <taxon>Terriglobales</taxon>
        <taxon>Acidobacteriaceae</taxon>
        <taxon>Terriglobus</taxon>
    </lineage>
</organism>
<evidence type="ECO:0000313" key="2">
    <source>
        <dbReference type="Proteomes" id="UP000182427"/>
    </source>
</evidence>
<accession>A0A1G7H8S0</accession>
<dbReference type="Proteomes" id="UP000182427">
    <property type="component" value="Chromosome I"/>
</dbReference>
<proteinExistence type="predicted"/>
<dbReference type="EMBL" id="LT629690">
    <property type="protein sequence ID" value="SDE96840.1"/>
    <property type="molecule type" value="Genomic_DNA"/>
</dbReference>
<evidence type="ECO:0000313" key="1">
    <source>
        <dbReference type="EMBL" id="SDE96840.1"/>
    </source>
</evidence>
<keyword evidence="2" id="KW-1185">Reference proteome</keyword>
<protein>
    <submittedName>
        <fullName evidence="1">Uncharacterized protein</fullName>
    </submittedName>
</protein>
<name>A0A1G7H8S0_9BACT</name>
<dbReference type="AlphaFoldDB" id="A0A1G7H8S0"/>
<reference evidence="1 2" key="1">
    <citation type="submission" date="2016-10" db="EMBL/GenBank/DDBJ databases">
        <authorList>
            <person name="de Groot N.N."/>
        </authorList>
    </citation>
    <scope>NUCLEOTIDE SEQUENCE [LARGE SCALE GENOMIC DNA]</scope>
    <source>
        <strain evidence="1 2">GAS232</strain>
    </source>
</reference>